<sequence length="88" mass="9707">MRTSGPLLNCLRLDNIDSRFGGMEGDERKRQSPSSLKQSKCFIHPCPTLPLPLTNPPAPPLPHSTEEDITASYNAFGLYAYALITLMC</sequence>
<evidence type="ECO:0000313" key="1">
    <source>
        <dbReference type="EMBL" id="CAD7438950.1"/>
    </source>
</evidence>
<organism evidence="1">
    <name type="scientific">Timema bartmani</name>
    <dbReference type="NCBI Taxonomy" id="61472"/>
    <lineage>
        <taxon>Eukaryota</taxon>
        <taxon>Metazoa</taxon>
        <taxon>Ecdysozoa</taxon>
        <taxon>Arthropoda</taxon>
        <taxon>Hexapoda</taxon>
        <taxon>Insecta</taxon>
        <taxon>Pterygota</taxon>
        <taxon>Neoptera</taxon>
        <taxon>Polyneoptera</taxon>
        <taxon>Phasmatodea</taxon>
        <taxon>Timematodea</taxon>
        <taxon>Timematoidea</taxon>
        <taxon>Timematidae</taxon>
        <taxon>Timema</taxon>
    </lineage>
</organism>
<proteinExistence type="predicted"/>
<gene>
    <name evidence="1" type="ORF">TBIB3V08_LOCUS1532</name>
</gene>
<dbReference type="EMBL" id="OD564562">
    <property type="protein sequence ID" value="CAD7438950.1"/>
    <property type="molecule type" value="Genomic_DNA"/>
</dbReference>
<protein>
    <submittedName>
        <fullName evidence="1">Uncharacterized protein</fullName>
    </submittedName>
</protein>
<accession>A0A7R9EPC6</accession>
<reference evidence="1" key="1">
    <citation type="submission" date="2020-11" db="EMBL/GenBank/DDBJ databases">
        <authorList>
            <person name="Tran Van P."/>
        </authorList>
    </citation>
    <scope>NUCLEOTIDE SEQUENCE</scope>
</reference>
<dbReference type="AlphaFoldDB" id="A0A7R9EPC6"/>
<name>A0A7R9EPC6_9NEOP</name>